<evidence type="ECO:0000313" key="1">
    <source>
        <dbReference type="EMBL" id="SVC08640.1"/>
    </source>
</evidence>
<feature type="non-terminal residue" evidence="1">
    <location>
        <position position="1"/>
    </location>
</feature>
<organism evidence="1">
    <name type="scientific">marine metagenome</name>
    <dbReference type="NCBI Taxonomy" id="408172"/>
    <lineage>
        <taxon>unclassified sequences</taxon>
        <taxon>metagenomes</taxon>
        <taxon>ecological metagenomes</taxon>
    </lineage>
</organism>
<sequence length="123" mass="13494">EAGTPAIDGAAQAMIYFIYHPHEAWADGADPSDEDFGASNLTVLKDVYYISYYPLTNAEGEADGIANNEFHLALHKDDKDNEAQFDGDNMPVTEFVYHCGGDDKNSDGEAELTEVTDTACDWH</sequence>
<protein>
    <submittedName>
        <fullName evidence="1">Uncharacterized protein</fullName>
    </submittedName>
</protein>
<proteinExistence type="predicted"/>
<gene>
    <name evidence="1" type="ORF">METZ01_LOCUS261494</name>
</gene>
<dbReference type="AlphaFoldDB" id="A0A382J974"/>
<dbReference type="EMBL" id="UINC01072763">
    <property type="protein sequence ID" value="SVC08640.1"/>
    <property type="molecule type" value="Genomic_DNA"/>
</dbReference>
<accession>A0A382J974</accession>
<name>A0A382J974_9ZZZZ</name>
<reference evidence="1" key="1">
    <citation type="submission" date="2018-05" db="EMBL/GenBank/DDBJ databases">
        <authorList>
            <person name="Lanie J.A."/>
            <person name="Ng W.-L."/>
            <person name="Kazmierczak K.M."/>
            <person name="Andrzejewski T.M."/>
            <person name="Davidsen T.M."/>
            <person name="Wayne K.J."/>
            <person name="Tettelin H."/>
            <person name="Glass J.I."/>
            <person name="Rusch D."/>
            <person name="Podicherti R."/>
            <person name="Tsui H.-C.T."/>
            <person name="Winkler M.E."/>
        </authorList>
    </citation>
    <scope>NUCLEOTIDE SEQUENCE</scope>
</reference>